<dbReference type="InterPro" id="IPR011009">
    <property type="entry name" value="Kinase-like_dom_sf"/>
</dbReference>
<evidence type="ECO:0000256" key="5">
    <source>
        <dbReference type="ARBA" id="ARBA00022840"/>
    </source>
</evidence>
<sequence length="433" mass="50518">MDFNLSDKFFIKSELVNNKCESSTDNTNSNSETISTSSDENLSHDNNLDLNGKTLRHYNIIYELGRGSYSIVWLGYNTIDKLFYAIKVQNPSDFNEGYNEIKFVQKLPKNPSLFNNLIEYFIENNNDSKYLCSVWNLHCFNIDTLIRKCGFNNGLILNNIKHIMKQLISALFILHKKMHVFHGDIKTDNILIKGINNRDKFICKKYKELILESNNHEKEILEKTGNNSSKNSDSCKKTMNFLNHEKIINLVNEEASNYSNLDVNNKYLDKINISLADFGTFCEEDKSYTGTFGTRYYQAPEIILLGACSYPVDIWALGCTFYELLSGEILFNPIKDSKWSRDYYHLCLINDTCGTFPNNFLKTTKKYKNFFKNNKIIDYENSNYNRLDIKIDLLKIANKDKEIIKELLQKMLTIDPKKRCTIDYLYNNIFFDT</sequence>
<dbReference type="Gene3D" id="1.10.510.10">
    <property type="entry name" value="Transferase(Phosphotransferase) domain 1"/>
    <property type="match status" value="1"/>
</dbReference>
<keyword evidence="4" id="KW-0418">Kinase</keyword>
<evidence type="ECO:0000256" key="6">
    <source>
        <dbReference type="SAM" id="MobiDB-lite"/>
    </source>
</evidence>
<keyword evidence="2" id="KW-0808">Transferase</keyword>
<evidence type="ECO:0000313" key="8">
    <source>
        <dbReference type="EMBL" id="QHT27121.1"/>
    </source>
</evidence>
<dbReference type="GO" id="GO:0005737">
    <property type="term" value="C:cytoplasm"/>
    <property type="evidence" value="ECO:0007669"/>
    <property type="project" value="TreeGrafter"/>
</dbReference>
<dbReference type="PROSITE" id="PS00108">
    <property type="entry name" value="PROTEIN_KINASE_ST"/>
    <property type="match status" value="1"/>
</dbReference>
<dbReference type="InterPro" id="IPR008271">
    <property type="entry name" value="Ser/Thr_kinase_AS"/>
</dbReference>
<dbReference type="InterPro" id="IPR017441">
    <property type="entry name" value="Protein_kinase_ATP_BS"/>
</dbReference>
<keyword evidence="5" id="KW-0067">ATP-binding</keyword>
<dbReference type="PANTHER" id="PTHR24058">
    <property type="entry name" value="DUAL SPECIFICITY PROTEIN KINASE"/>
    <property type="match status" value="1"/>
</dbReference>
<dbReference type="EMBL" id="MN739811">
    <property type="protein sequence ID" value="QHT27121.1"/>
    <property type="molecule type" value="Genomic_DNA"/>
</dbReference>
<organism evidence="8">
    <name type="scientific">viral metagenome</name>
    <dbReference type="NCBI Taxonomy" id="1070528"/>
    <lineage>
        <taxon>unclassified sequences</taxon>
        <taxon>metagenomes</taxon>
        <taxon>organismal metagenomes</taxon>
    </lineage>
</organism>
<dbReference type="GO" id="GO:0004674">
    <property type="term" value="F:protein serine/threonine kinase activity"/>
    <property type="evidence" value="ECO:0007669"/>
    <property type="project" value="UniProtKB-KW"/>
</dbReference>
<feature type="compositionally biased region" description="Low complexity" evidence="6">
    <location>
        <begin position="21"/>
        <end position="40"/>
    </location>
</feature>
<protein>
    <recommendedName>
        <fullName evidence="7">Protein kinase domain-containing protein</fullName>
    </recommendedName>
</protein>
<dbReference type="GO" id="GO:0004713">
    <property type="term" value="F:protein tyrosine kinase activity"/>
    <property type="evidence" value="ECO:0007669"/>
    <property type="project" value="TreeGrafter"/>
</dbReference>
<dbReference type="PROSITE" id="PS00107">
    <property type="entry name" value="PROTEIN_KINASE_ATP"/>
    <property type="match status" value="1"/>
</dbReference>
<dbReference type="SUPFAM" id="SSF56112">
    <property type="entry name" value="Protein kinase-like (PK-like)"/>
    <property type="match status" value="1"/>
</dbReference>
<evidence type="ECO:0000256" key="1">
    <source>
        <dbReference type="ARBA" id="ARBA00022527"/>
    </source>
</evidence>
<proteinExistence type="predicted"/>
<dbReference type="InterPro" id="IPR000719">
    <property type="entry name" value="Prot_kinase_dom"/>
</dbReference>
<dbReference type="PROSITE" id="PS50011">
    <property type="entry name" value="PROTEIN_KINASE_DOM"/>
    <property type="match status" value="1"/>
</dbReference>
<name>A0A6C0EEV4_9ZZZZ</name>
<feature type="region of interest" description="Disordered" evidence="6">
    <location>
        <begin position="20"/>
        <end position="40"/>
    </location>
</feature>
<dbReference type="AlphaFoldDB" id="A0A6C0EEV4"/>
<keyword evidence="1" id="KW-0723">Serine/threonine-protein kinase</keyword>
<accession>A0A6C0EEV4</accession>
<evidence type="ECO:0000256" key="2">
    <source>
        <dbReference type="ARBA" id="ARBA00022679"/>
    </source>
</evidence>
<evidence type="ECO:0000256" key="3">
    <source>
        <dbReference type="ARBA" id="ARBA00022741"/>
    </source>
</evidence>
<keyword evidence="3" id="KW-0547">Nucleotide-binding</keyword>
<evidence type="ECO:0000259" key="7">
    <source>
        <dbReference type="PROSITE" id="PS50011"/>
    </source>
</evidence>
<evidence type="ECO:0000256" key="4">
    <source>
        <dbReference type="ARBA" id="ARBA00022777"/>
    </source>
</evidence>
<dbReference type="SMART" id="SM00220">
    <property type="entry name" value="S_TKc"/>
    <property type="match status" value="1"/>
</dbReference>
<dbReference type="InterPro" id="IPR050494">
    <property type="entry name" value="Ser_Thr_dual-spec_kinase"/>
</dbReference>
<dbReference type="PANTHER" id="PTHR24058:SF17">
    <property type="entry name" value="HOMEODOMAIN INTERACTING PROTEIN KINASE, ISOFORM D"/>
    <property type="match status" value="1"/>
</dbReference>
<reference evidence="8" key="1">
    <citation type="journal article" date="2020" name="Nature">
        <title>Giant virus diversity and host interactions through global metagenomics.</title>
        <authorList>
            <person name="Schulz F."/>
            <person name="Roux S."/>
            <person name="Paez-Espino D."/>
            <person name="Jungbluth S."/>
            <person name="Walsh D.A."/>
            <person name="Denef V.J."/>
            <person name="McMahon K.D."/>
            <person name="Konstantinidis K.T."/>
            <person name="Eloe-Fadrosh E.A."/>
            <person name="Kyrpides N.C."/>
            <person name="Woyke T."/>
        </authorList>
    </citation>
    <scope>NUCLEOTIDE SEQUENCE</scope>
    <source>
        <strain evidence="8">GVMAG-M-3300023179-2</strain>
    </source>
</reference>
<feature type="domain" description="Protein kinase" evidence="7">
    <location>
        <begin position="58"/>
        <end position="431"/>
    </location>
</feature>
<dbReference type="Gene3D" id="3.30.200.20">
    <property type="entry name" value="Phosphorylase Kinase, domain 1"/>
    <property type="match status" value="1"/>
</dbReference>
<dbReference type="Pfam" id="PF00069">
    <property type="entry name" value="Pkinase"/>
    <property type="match status" value="2"/>
</dbReference>
<dbReference type="GO" id="GO:0005524">
    <property type="term" value="F:ATP binding"/>
    <property type="evidence" value="ECO:0007669"/>
    <property type="project" value="UniProtKB-KW"/>
</dbReference>